<gene>
    <name evidence="2" type="ORF">RM844_06910</name>
</gene>
<proteinExistence type="predicted"/>
<accession>A0ABU2JM15</accession>
<name>A0ABU2JM15_9ACTN</name>
<dbReference type="PANTHER" id="PTHR43798">
    <property type="entry name" value="MONOACYLGLYCEROL LIPASE"/>
    <property type="match status" value="1"/>
</dbReference>
<evidence type="ECO:0000313" key="3">
    <source>
        <dbReference type="Proteomes" id="UP001183410"/>
    </source>
</evidence>
<sequence>MSVGSPAPRALPFAVTDSGASGAGGPVLLLVHGWGGDRREWAGVTAGLAGRHRTLAPDLPGHGDTAPRPGRHAPRLVADDLAGWLRATGTGPVVAVGHSMGGQVVAALAVDHPELVLATVTVATGFGGGAGLDRLRAEQAALRREGAAWVARFAGRAAGPATPAAVTERVRRRLVAADPAVLAAYREAMYLAPGAFGRRPAAAALLARRRCPALALHTSAEAAAWEAGLPAHPLSRQVVWPECGHYPHEERPVEVAALLADWCRRVTAVG</sequence>
<dbReference type="RefSeq" id="WP_311665952.1">
    <property type="nucleotide sequence ID" value="NZ_JAVREO010000003.1"/>
</dbReference>
<comment type="caution">
    <text evidence="2">The sequence shown here is derived from an EMBL/GenBank/DDBJ whole genome shotgun (WGS) entry which is preliminary data.</text>
</comment>
<dbReference type="GO" id="GO:0016787">
    <property type="term" value="F:hydrolase activity"/>
    <property type="evidence" value="ECO:0007669"/>
    <property type="project" value="UniProtKB-KW"/>
</dbReference>
<feature type="domain" description="AB hydrolase-1" evidence="1">
    <location>
        <begin position="28"/>
        <end position="257"/>
    </location>
</feature>
<protein>
    <submittedName>
        <fullName evidence="2">Alpha/beta hydrolase</fullName>
    </submittedName>
</protein>
<reference evidence="3" key="1">
    <citation type="submission" date="2023-07" db="EMBL/GenBank/DDBJ databases">
        <title>30 novel species of actinomycetes from the DSMZ collection.</title>
        <authorList>
            <person name="Nouioui I."/>
        </authorList>
    </citation>
    <scope>NUCLEOTIDE SEQUENCE [LARGE SCALE GENOMIC DNA]</scope>
    <source>
        <strain evidence="3">DSM 44915</strain>
    </source>
</reference>
<dbReference type="InterPro" id="IPR029058">
    <property type="entry name" value="AB_hydrolase_fold"/>
</dbReference>
<evidence type="ECO:0000313" key="2">
    <source>
        <dbReference type="EMBL" id="MDT0266022.1"/>
    </source>
</evidence>
<dbReference type="SUPFAM" id="SSF53474">
    <property type="entry name" value="alpha/beta-Hydrolases"/>
    <property type="match status" value="1"/>
</dbReference>
<dbReference type="EMBL" id="JAVREO010000003">
    <property type="protein sequence ID" value="MDT0266022.1"/>
    <property type="molecule type" value="Genomic_DNA"/>
</dbReference>
<evidence type="ECO:0000259" key="1">
    <source>
        <dbReference type="Pfam" id="PF12697"/>
    </source>
</evidence>
<organism evidence="2 3">
    <name type="scientific">Streptomyces chisholmiae</name>
    <dbReference type="NCBI Taxonomy" id="3075540"/>
    <lineage>
        <taxon>Bacteria</taxon>
        <taxon>Bacillati</taxon>
        <taxon>Actinomycetota</taxon>
        <taxon>Actinomycetes</taxon>
        <taxon>Kitasatosporales</taxon>
        <taxon>Streptomycetaceae</taxon>
        <taxon>Streptomyces</taxon>
    </lineage>
</organism>
<dbReference type="Pfam" id="PF12697">
    <property type="entry name" value="Abhydrolase_6"/>
    <property type="match status" value="1"/>
</dbReference>
<dbReference type="InterPro" id="IPR050266">
    <property type="entry name" value="AB_hydrolase_sf"/>
</dbReference>
<dbReference type="PANTHER" id="PTHR43798:SF33">
    <property type="entry name" value="HYDROLASE, PUTATIVE (AFU_ORTHOLOGUE AFUA_2G14860)-RELATED"/>
    <property type="match status" value="1"/>
</dbReference>
<dbReference type="Gene3D" id="3.40.50.1820">
    <property type="entry name" value="alpha/beta hydrolase"/>
    <property type="match status" value="1"/>
</dbReference>
<keyword evidence="3" id="KW-1185">Reference proteome</keyword>
<dbReference type="InterPro" id="IPR000073">
    <property type="entry name" value="AB_hydrolase_1"/>
</dbReference>
<dbReference type="PRINTS" id="PR00111">
    <property type="entry name" value="ABHYDROLASE"/>
</dbReference>
<dbReference type="Proteomes" id="UP001183410">
    <property type="component" value="Unassembled WGS sequence"/>
</dbReference>
<keyword evidence="2" id="KW-0378">Hydrolase</keyword>